<dbReference type="AlphaFoldDB" id="A0A0L8AIR8"/>
<dbReference type="CDD" id="cd06171">
    <property type="entry name" value="Sigma70_r4"/>
    <property type="match status" value="1"/>
</dbReference>
<gene>
    <name evidence="9" type="ORF">OB69_13940</name>
</gene>
<keyword evidence="3 6" id="KW-0731">Sigma factor</keyword>
<dbReference type="RefSeq" id="WP_053224348.1">
    <property type="nucleotide sequence ID" value="NZ_JSVA01000016.1"/>
</dbReference>
<dbReference type="GO" id="GO:0016987">
    <property type="term" value="F:sigma factor activity"/>
    <property type="evidence" value="ECO:0007669"/>
    <property type="project" value="UniProtKB-KW"/>
</dbReference>
<keyword evidence="4 6" id="KW-0238">DNA-binding</keyword>
<evidence type="ECO:0000313" key="10">
    <source>
        <dbReference type="Proteomes" id="UP000036908"/>
    </source>
</evidence>
<reference evidence="10" key="1">
    <citation type="submission" date="2014-11" db="EMBL/GenBank/DDBJ databases">
        <title>Genome sequencing of Roseivirga sp. D-25.</title>
        <authorList>
            <person name="Selvaratnam C."/>
            <person name="Thevarajoo S."/>
            <person name="Goh K.M."/>
            <person name="Eee R."/>
            <person name="Chan K.-G."/>
            <person name="Chong C.S."/>
        </authorList>
    </citation>
    <scope>NUCLEOTIDE SEQUENCE [LARGE SCALE GENOMIC DNA]</scope>
    <source>
        <strain evidence="10">D-25</strain>
    </source>
</reference>
<evidence type="ECO:0000313" key="9">
    <source>
        <dbReference type="EMBL" id="KOF02122.1"/>
    </source>
</evidence>
<dbReference type="InterPro" id="IPR007627">
    <property type="entry name" value="RNA_pol_sigma70_r2"/>
</dbReference>
<dbReference type="Pfam" id="PF08281">
    <property type="entry name" value="Sigma70_r4_2"/>
    <property type="match status" value="1"/>
</dbReference>
<dbReference type="GO" id="GO:0003677">
    <property type="term" value="F:DNA binding"/>
    <property type="evidence" value="ECO:0007669"/>
    <property type="project" value="UniProtKB-KW"/>
</dbReference>
<dbReference type="Gene3D" id="1.10.1740.10">
    <property type="match status" value="1"/>
</dbReference>
<dbReference type="PATRIC" id="fig|1566026.4.peg.1097"/>
<protein>
    <recommendedName>
        <fullName evidence="6">RNA polymerase sigma factor</fullName>
    </recommendedName>
</protein>
<dbReference type="Proteomes" id="UP000036908">
    <property type="component" value="Unassembled WGS sequence"/>
</dbReference>
<proteinExistence type="inferred from homology"/>
<name>A0A0L8AIR8_9BACT</name>
<dbReference type="InterPro" id="IPR036388">
    <property type="entry name" value="WH-like_DNA-bd_sf"/>
</dbReference>
<dbReference type="PROSITE" id="PS01063">
    <property type="entry name" value="SIGMA70_ECF"/>
    <property type="match status" value="1"/>
</dbReference>
<keyword evidence="10" id="KW-1185">Reference proteome</keyword>
<comment type="similarity">
    <text evidence="1 6">Belongs to the sigma-70 factor family. ECF subfamily.</text>
</comment>
<dbReference type="GO" id="GO:0006352">
    <property type="term" value="P:DNA-templated transcription initiation"/>
    <property type="evidence" value="ECO:0007669"/>
    <property type="project" value="InterPro"/>
</dbReference>
<dbReference type="InterPro" id="IPR013324">
    <property type="entry name" value="RNA_pol_sigma_r3/r4-like"/>
</dbReference>
<feature type="domain" description="RNA polymerase sigma factor 70 region 4 type 2" evidence="8">
    <location>
        <begin position="121"/>
        <end position="172"/>
    </location>
</feature>
<accession>A0A0L8AIR8</accession>
<dbReference type="Gene3D" id="1.10.10.10">
    <property type="entry name" value="Winged helix-like DNA-binding domain superfamily/Winged helix DNA-binding domain"/>
    <property type="match status" value="1"/>
</dbReference>
<dbReference type="InterPro" id="IPR013249">
    <property type="entry name" value="RNA_pol_sigma70_r4_t2"/>
</dbReference>
<dbReference type="SUPFAM" id="SSF88659">
    <property type="entry name" value="Sigma3 and sigma4 domains of RNA polymerase sigma factors"/>
    <property type="match status" value="1"/>
</dbReference>
<sequence length="179" mass="21234">MDDHQIIEDFKNPATRNKAFNVLIDRYQQRIYWHIRKILIDHDDTDDVVQEVFIKVFKNLEGFREASQLYTWIYRIATNEALTFLKKRQRKQAWSIDDVNHDLENKLTSGSYIDGDEIQIKLQKAILTLPEKQKLVFNMKYFDDMKYEDISEIIGTSVGGLKANYHLAVKKIEEYLAQD</sequence>
<dbReference type="NCBIfam" id="TIGR02937">
    <property type="entry name" value="sigma70-ECF"/>
    <property type="match status" value="1"/>
</dbReference>
<comment type="caution">
    <text evidence="9">The sequence shown here is derived from an EMBL/GenBank/DDBJ whole genome shotgun (WGS) entry which is preliminary data.</text>
</comment>
<dbReference type="InterPro" id="IPR039425">
    <property type="entry name" value="RNA_pol_sigma-70-like"/>
</dbReference>
<evidence type="ECO:0000259" key="8">
    <source>
        <dbReference type="Pfam" id="PF08281"/>
    </source>
</evidence>
<evidence type="ECO:0000256" key="5">
    <source>
        <dbReference type="ARBA" id="ARBA00023163"/>
    </source>
</evidence>
<dbReference type="EMBL" id="JSVA01000016">
    <property type="protein sequence ID" value="KOF02122.1"/>
    <property type="molecule type" value="Genomic_DNA"/>
</dbReference>
<evidence type="ECO:0000256" key="1">
    <source>
        <dbReference type="ARBA" id="ARBA00010641"/>
    </source>
</evidence>
<dbReference type="SUPFAM" id="SSF88946">
    <property type="entry name" value="Sigma2 domain of RNA polymerase sigma factors"/>
    <property type="match status" value="1"/>
</dbReference>
<dbReference type="InterPro" id="IPR014284">
    <property type="entry name" value="RNA_pol_sigma-70_dom"/>
</dbReference>
<feature type="domain" description="RNA polymerase sigma-70 region 2" evidence="7">
    <location>
        <begin position="23"/>
        <end position="90"/>
    </location>
</feature>
<dbReference type="InterPro" id="IPR000838">
    <property type="entry name" value="RNA_pol_sigma70_ECF_CS"/>
</dbReference>
<keyword evidence="2 6" id="KW-0805">Transcription regulation</keyword>
<keyword evidence="5 6" id="KW-0804">Transcription</keyword>
<dbReference type="PANTHER" id="PTHR43133:SF51">
    <property type="entry name" value="RNA POLYMERASE SIGMA FACTOR"/>
    <property type="match status" value="1"/>
</dbReference>
<dbReference type="Pfam" id="PF04542">
    <property type="entry name" value="Sigma70_r2"/>
    <property type="match status" value="1"/>
</dbReference>
<organism evidence="9 10">
    <name type="scientific">Roseivirga seohaensis subsp. aquiponti</name>
    <dbReference type="NCBI Taxonomy" id="1566026"/>
    <lineage>
        <taxon>Bacteria</taxon>
        <taxon>Pseudomonadati</taxon>
        <taxon>Bacteroidota</taxon>
        <taxon>Cytophagia</taxon>
        <taxon>Cytophagales</taxon>
        <taxon>Roseivirgaceae</taxon>
        <taxon>Roseivirga</taxon>
    </lineage>
</organism>
<evidence type="ECO:0000256" key="2">
    <source>
        <dbReference type="ARBA" id="ARBA00023015"/>
    </source>
</evidence>
<evidence type="ECO:0000259" key="7">
    <source>
        <dbReference type="Pfam" id="PF04542"/>
    </source>
</evidence>
<dbReference type="InterPro" id="IPR013325">
    <property type="entry name" value="RNA_pol_sigma_r2"/>
</dbReference>
<dbReference type="PANTHER" id="PTHR43133">
    <property type="entry name" value="RNA POLYMERASE ECF-TYPE SIGMA FACTO"/>
    <property type="match status" value="1"/>
</dbReference>
<evidence type="ECO:0000256" key="3">
    <source>
        <dbReference type="ARBA" id="ARBA00023082"/>
    </source>
</evidence>
<evidence type="ECO:0000256" key="6">
    <source>
        <dbReference type="RuleBase" id="RU000716"/>
    </source>
</evidence>
<dbReference type="OrthoDB" id="9780326at2"/>
<evidence type="ECO:0000256" key="4">
    <source>
        <dbReference type="ARBA" id="ARBA00023125"/>
    </source>
</evidence>